<dbReference type="PATRIC" id="fig|1114856.3.peg.3675"/>
<sequence>MIGTGSIGAAAIGGAVLMPGSAVAEVGDHTFSAETIEGTSDDGSIDKIKVWADNIEFSYEGLNDPAVEATVELQAIDPDGNAEAIGGEDGRHTIASIGGQSQNNVSLDETLEGDVLEHSGISADHFEEDNNGESNTTEDVDLRLEVTVTTNADDNVVGNTDADLEVIMNNLHQDANTGGDASGEVVSSEFIGTSPNNESENGNDADQEGVLSVYGRHDEGERVFTVELEEPWSDEDENEANLGLGFDVDQGGTWDFQVNWSSEEGFFSENEERDDFDEVPEFDGTKDGETLVFYVDEDEFDGDTFDFVANSSYGGSTHANVSADGENAWSEEKDWTSSEYFITVDVSETEVDEYDG</sequence>
<accession>L9VN60</accession>
<dbReference type="eggNOG" id="arCOG14278">
    <property type="taxonomic scope" value="Archaea"/>
</dbReference>
<organism evidence="1 2">
    <name type="scientific">Natronorubrum tibetense GA33</name>
    <dbReference type="NCBI Taxonomy" id="1114856"/>
    <lineage>
        <taxon>Archaea</taxon>
        <taxon>Methanobacteriati</taxon>
        <taxon>Methanobacteriota</taxon>
        <taxon>Stenosarchaea group</taxon>
        <taxon>Halobacteria</taxon>
        <taxon>Halobacteriales</taxon>
        <taxon>Natrialbaceae</taxon>
        <taxon>Natronorubrum</taxon>
    </lineage>
</organism>
<evidence type="ECO:0000313" key="2">
    <source>
        <dbReference type="Proteomes" id="UP000011599"/>
    </source>
</evidence>
<comment type="caution">
    <text evidence="1">The sequence shown here is derived from an EMBL/GenBank/DDBJ whole genome shotgun (WGS) entry which is preliminary data.</text>
</comment>
<protein>
    <submittedName>
        <fullName evidence="1">Uncharacterized protein</fullName>
    </submittedName>
</protein>
<reference evidence="1 2" key="1">
    <citation type="journal article" date="2014" name="PLoS Genet.">
        <title>Phylogenetically driven sequencing of extremely halophilic archaea reveals strategies for static and dynamic osmo-response.</title>
        <authorList>
            <person name="Becker E.A."/>
            <person name="Seitzer P.M."/>
            <person name="Tritt A."/>
            <person name="Larsen D."/>
            <person name="Krusor M."/>
            <person name="Yao A.I."/>
            <person name="Wu D."/>
            <person name="Madern D."/>
            <person name="Eisen J.A."/>
            <person name="Darling A.E."/>
            <person name="Facciotti M.T."/>
        </authorList>
    </citation>
    <scope>NUCLEOTIDE SEQUENCE [LARGE SCALE GENOMIC DNA]</scope>
    <source>
        <strain evidence="1 2">GA33</strain>
    </source>
</reference>
<dbReference type="RefSeq" id="WP_006091621.1">
    <property type="nucleotide sequence ID" value="NZ_KB913017.1"/>
</dbReference>
<name>L9VN60_9EURY</name>
<keyword evidence="2" id="KW-1185">Reference proteome</keyword>
<dbReference type="OrthoDB" id="177367at2157"/>
<dbReference type="STRING" id="1114856.GCA_000383975_00220"/>
<proteinExistence type="predicted"/>
<dbReference type="Proteomes" id="UP000011599">
    <property type="component" value="Unassembled WGS sequence"/>
</dbReference>
<dbReference type="EMBL" id="AOHW01000042">
    <property type="protein sequence ID" value="ELY38486.1"/>
    <property type="molecule type" value="Genomic_DNA"/>
</dbReference>
<gene>
    <name evidence="1" type="ORF">C496_17727</name>
</gene>
<dbReference type="AlphaFoldDB" id="L9VN60"/>
<evidence type="ECO:0000313" key="1">
    <source>
        <dbReference type="EMBL" id="ELY38486.1"/>
    </source>
</evidence>